<feature type="binding site" evidence="14">
    <location>
        <position position="1054"/>
    </location>
    <ligand>
        <name>a divalent metal cation</name>
        <dbReference type="ChEBI" id="CHEBI:60240"/>
    </ligand>
</feature>
<dbReference type="SMART" id="SM00213">
    <property type="entry name" value="UBQ"/>
    <property type="match status" value="1"/>
</dbReference>
<dbReference type="SUPFAM" id="SSF53098">
    <property type="entry name" value="Ribonuclease H-like"/>
    <property type="match status" value="1"/>
</dbReference>
<evidence type="ECO:0000256" key="6">
    <source>
        <dbReference type="ARBA" id="ARBA00022723"/>
    </source>
</evidence>
<dbReference type="FunFam" id="1.10.10.460:FF:000001">
    <property type="entry name" value="Ribonuclease"/>
    <property type="match status" value="1"/>
</dbReference>
<evidence type="ECO:0000256" key="8">
    <source>
        <dbReference type="ARBA" id="ARBA00022759"/>
    </source>
</evidence>
<feature type="domain" description="UBA" evidence="18">
    <location>
        <begin position="883"/>
        <end position="923"/>
    </location>
</feature>
<sequence>MNRTCRGRSPLSVFPKRPPCALLSFVQSSSEPRCPSSLHRMPFASSLARRCLQSQLSIFNSIKNISTLNLCWRTKFFMFIHLFPFVWHIAFLRSAKREAVKYLKSIRQSRRRNNSLSFEEIETGDLEKRKGEGMRLHLSKREKTDSTEASSGRLPVNVTQMSAVLPLLKATMCPSSRGCLKEGQIEKLANRHVTYQSESNLLNPIPCGCRSKMMTMINPSDLGGATMTYGCPSPAPVTCCFLLVLFESFGSSKASKKSNGIPETDAILSTFDTACLTSAESLQNKSSWIRIAVEKTQWSSMSTVASPDGQIAQGLQQLVVEAVNRRILSWYNLVAKHAPAQSALCANGHVHVQVSDLLYCPARMASDVSGGKLVERDGALIKPVSSRCERSTAFSGWFLVYTFSDPPNDTTKAGVMNISTLENPLLLEVDFIAFLDCQIMNAAALVVDISRLPIEEGSSLLGMKMVKVEKFLSIDKSFPAGTIVSITIAAIFGPILLGWCILSQEVKRSKHQCLPCQIFLNCGALRTLRRRTLKIPKEKPKSPRKNQELPPREMRRLHKLQAHASNLENISFKSAFHISEMIVTFKTASNEAFKIEFDENVTVKDVKEKIQAEKGVNYPVEWQTLIYGGKILKDEETLAQVKLDEKKFIALMLLKPKLAKPEVTTKEVEEEAKVDFANEGASTQPEKVTAESSDKVQGQADSTQAPPLAKAEPPAEAPTAPAQLESANDEFERLVNEITSMGFQRLEVRKALRLAFNNPDRAVEYLTTGFPPDESGDSVESTVGSQADRGKPIAGGDPLAALRSYPGFARMRNAVQQNPEMLQDLISELEQANPSLIALINANQQAFVDLMNEQPEDEEAGAPIEGAQVPPRDVETQVVRLLPQDMEIIERLKSMGFPESAVIEAYFACEKNETLAVQIMSDDHKLVISSNTAFLRGKSCTLGIDEAGRGPVLGPMVYAVGICETTELGRLELLGVKDSKQLTEETRCSIFDKLVTDHSDAFSYGLKILPAAFISKAMLGRVKYNLNEISHDAAIELIEAALRNDVKVEKVYVDTVGPAETYARKLSSRFPLLDIVVSKKADSLYPIVSAASICAKVTRDKQLRDNFKELIDAGINVGSGYPSDPATVEYLQTCVDPIFGFNSFVRFSWSTARELLQKKAVSVVWEDDEEESKTMVDIRTFFADKEESKRRKRKYVFFEERSIQSVAEF</sequence>
<comment type="cofactor">
    <cofactor evidence="14">
        <name>Mn(2+)</name>
        <dbReference type="ChEBI" id="CHEBI:29035"/>
    </cofactor>
    <cofactor evidence="14">
        <name>Mg(2+)</name>
        <dbReference type="ChEBI" id="CHEBI:18420"/>
    </cofactor>
    <text evidence="14">Manganese or magnesium. Binds 1 divalent metal ion per monomer in the absence of substrate. May bind a second metal ion after substrate binding.</text>
</comment>
<dbReference type="Pfam" id="PF09280">
    <property type="entry name" value="XPC-binding"/>
    <property type="match status" value="1"/>
</dbReference>
<evidence type="ECO:0000256" key="9">
    <source>
        <dbReference type="ARBA" id="ARBA00022763"/>
    </source>
</evidence>
<reference evidence="21" key="1">
    <citation type="journal article" date="2014" name="Nat. Genet.">
        <title>Genome and transcriptome of the porcine whipworm Trichuris suis.</title>
        <authorList>
            <person name="Jex A.R."/>
            <person name="Nejsum P."/>
            <person name="Schwarz E.M."/>
            <person name="Hu L."/>
            <person name="Young N.D."/>
            <person name="Hall R.S."/>
            <person name="Korhonen P.K."/>
            <person name="Liao S."/>
            <person name="Thamsborg S."/>
            <person name="Xia J."/>
            <person name="Xu P."/>
            <person name="Wang S."/>
            <person name="Scheerlinck J.P."/>
            <person name="Hofmann A."/>
            <person name="Sternberg P.W."/>
            <person name="Wang J."/>
            <person name="Gasser R.B."/>
        </authorList>
    </citation>
    <scope>NUCLEOTIDE SEQUENCE [LARGE SCALE GENOMIC DNA]</scope>
    <source>
        <strain evidence="21">DCEP-RM93F</strain>
    </source>
</reference>
<dbReference type="PRINTS" id="PR01839">
    <property type="entry name" value="RAD23PROTEIN"/>
</dbReference>
<keyword evidence="5 14" id="KW-0540">Nuclease</keyword>
<comment type="subcellular location">
    <subcellularLocation>
        <location evidence="3">Nucleus</location>
    </subcellularLocation>
</comment>
<dbReference type="InterPro" id="IPR000626">
    <property type="entry name" value="Ubiquitin-like_dom"/>
</dbReference>
<dbReference type="GO" id="GO:0032299">
    <property type="term" value="C:ribonuclease H2 complex"/>
    <property type="evidence" value="ECO:0007669"/>
    <property type="project" value="UniProtKB-ARBA"/>
</dbReference>
<comment type="catalytic activity">
    <reaction evidence="1 14 15">
        <text>Endonucleolytic cleavage to 5'-phosphomonoester.</text>
        <dbReference type="EC" id="3.1.26.4"/>
    </reaction>
</comment>
<dbReference type="GO" id="GO:0003723">
    <property type="term" value="F:RNA binding"/>
    <property type="evidence" value="ECO:0007669"/>
    <property type="project" value="UniProtKB-UniRule"/>
</dbReference>
<evidence type="ECO:0000256" key="7">
    <source>
        <dbReference type="ARBA" id="ARBA00022737"/>
    </source>
</evidence>
<dbReference type="AlphaFoldDB" id="A0A085NDL1"/>
<dbReference type="InterPro" id="IPR029071">
    <property type="entry name" value="Ubiquitin-like_domsf"/>
</dbReference>
<dbReference type="Proteomes" id="UP000030758">
    <property type="component" value="Unassembled WGS sequence"/>
</dbReference>
<dbReference type="CDD" id="cd14280">
    <property type="entry name" value="UBA1_Rad23_like"/>
    <property type="match status" value="1"/>
</dbReference>
<feature type="compositionally biased region" description="Polar residues" evidence="16">
    <location>
        <begin position="695"/>
        <end position="704"/>
    </location>
</feature>
<dbReference type="Pfam" id="PF00627">
    <property type="entry name" value="UBA"/>
    <property type="match status" value="2"/>
</dbReference>
<keyword evidence="17" id="KW-0812">Transmembrane</keyword>
<evidence type="ECO:0000256" key="12">
    <source>
        <dbReference type="ARBA" id="ARBA00023242"/>
    </source>
</evidence>
<dbReference type="SMART" id="SM00727">
    <property type="entry name" value="STI1"/>
    <property type="match status" value="1"/>
</dbReference>
<organism evidence="21">
    <name type="scientific">Trichuris suis</name>
    <name type="common">pig whipworm</name>
    <dbReference type="NCBI Taxonomy" id="68888"/>
    <lineage>
        <taxon>Eukaryota</taxon>
        <taxon>Metazoa</taxon>
        <taxon>Ecdysozoa</taxon>
        <taxon>Nematoda</taxon>
        <taxon>Enoplea</taxon>
        <taxon>Dorylaimia</taxon>
        <taxon>Trichinellida</taxon>
        <taxon>Trichuridae</taxon>
        <taxon>Trichuris</taxon>
    </lineage>
</organism>
<keyword evidence="8 14" id="KW-0255">Endonuclease</keyword>
<dbReference type="Gene3D" id="1.10.8.10">
    <property type="entry name" value="DNA helicase RuvA subunit, C-terminal domain"/>
    <property type="match status" value="2"/>
</dbReference>
<dbReference type="PROSITE" id="PS50053">
    <property type="entry name" value="UBIQUITIN_2"/>
    <property type="match status" value="1"/>
</dbReference>
<evidence type="ECO:0000256" key="4">
    <source>
        <dbReference type="ARBA" id="ARBA00007058"/>
    </source>
</evidence>
<dbReference type="NCBIfam" id="TIGR00729">
    <property type="entry name" value="ribonuclease HII"/>
    <property type="match status" value="1"/>
</dbReference>
<comment type="similarity">
    <text evidence="4">Belongs to the RNase HII family. Eukaryotic subfamily.</text>
</comment>
<keyword evidence="11" id="KW-0234">DNA repair</keyword>
<evidence type="ECO:0000259" key="20">
    <source>
        <dbReference type="PROSITE" id="PS51975"/>
    </source>
</evidence>
<evidence type="ECO:0000256" key="11">
    <source>
        <dbReference type="ARBA" id="ARBA00023204"/>
    </source>
</evidence>
<dbReference type="SUPFAM" id="SSF101238">
    <property type="entry name" value="XPC-binding domain"/>
    <property type="match status" value="1"/>
</dbReference>
<dbReference type="GO" id="GO:0006298">
    <property type="term" value="P:mismatch repair"/>
    <property type="evidence" value="ECO:0007669"/>
    <property type="project" value="UniProtKB-ARBA"/>
</dbReference>
<evidence type="ECO:0000256" key="15">
    <source>
        <dbReference type="RuleBase" id="RU003515"/>
    </source>
</evidence>
<dbReference type="EMBL" id="KL367513">
    <property type="protein sequence ID" value="KFD67557.1"/>
    <property type="molecule type" value="Genomic_DNA"/>
</dbReference>
<keyword evidence="10 14" id="KW-0378">Hydrolase</keyword>
<dbReference type="Pfam" id="PF00240">
    <property type="entry name" value="ubiquitin"/>
    <property type="match status" value="1"/>
</dbReference>
<evidence type="ECO:0000256" key="10">
    <source>
        <dbReference type="ARBA" id="ARBA00022801"/>
    </source>
</evidence>
<dbReference type="InterPro" id="IPR009060">
    <property type="entry name" value="UBA-like_sf"/>
</dbReference>
<evidence type="ECO:0000256" key="3">
    <source>
        <dbReference type="ARBA" id="ARBA00004123"/>
    </source>
</evidence>
<dbReference type="PANTHER" id="PTHR10954">
    <property type="entry name" value="RIBONUCLEASE H2 SUBUNIT A"/>
    <property type="match status" value="1"/>
</dbReference>
<dbReference type="InterPro" id="IPR006636">
    <property type="entry name" value="STI1_HS-bd"/>
</dbReference>
<dbReference type="InterPro" id="IPR036397">
    <property type="entry name" value="RNaseH_sf"/>
</dbReference>
<dbReference type="GO" id="GO:0043161">
    <property type="term" value="P:proteasome-mediated ubiquitin-dependent protein catabolic process"/>
    <property type="evidence" value="ECO:0007669"/>
    <property type="project" value="InterPro"/>
</dbReference>
<feature type="domain" description="Ubiquitin-like" evidence="19">
    <location>
        <begin position="581"/>
        <end position="653"/>
    </location>
</feature>
<evidence type="ECO:0000313" key="21">
    <source>
        <dbReference type="EMBL" id="KFD67557.1"/>
    </source>
</evidence>
<keyword evidence="17" id="KW-0472">Membrane</keyword>
<evidence type="ECO:0000259" key="19">
    <source>
        <dbReference type="PROSITE" id="PS50053"/>
    </source>
</evidence>
<dbReference type="EC" id="3.1.26.4" evidence="15"/>
<evidence type="ECO:0000256" key="1">
    <source>
        <dbReference type="ARBA" id="ARBA00000077"/>
    </source>
</evidence>
<dbReference type="PANTHER" id="PTHR10954:SF7">
    <property type="entry name" value="RIBONUCLEASE H2 SUBUNIT A"/>
    <property type="match status" value="1"/>
</dbReference>
<comment type="function">
    <text evidence="15">Endonuclease that specifically degrades the RNA of RNA-DNA hybrids.</text>
</comment>
<keyword evidence="7" id="KW-0677">Repeat</keyword>
<feature type="domain" description="RNase H type-2" evidence="20">
    <location>
        <begin position="939"/>
        <end position="1161"/>
    </location>
</feature>
<evidence type="ECO:0000256" key="16">
    <source>
        <dbReference type="SAM" id="MobiDB-lite"/>
    </source>
</evidence>
<dbReference type="InterPro" id="IPR004806">
    <property type="entry name" value="Rad23"/>
</dbReference>
<feature type="region of interest" description="Disordered" evidence="16">
    <location>
        <begin position="131"/>
        <end position="152"/>
    </location>
</feature>
<dbReference type="Gene3D" id="3.10.20.90">
    <property type="entry name" value="Phosphatidylinositol 3-kinase Catalytic Subunit, Chain A, domain 1"/>
    <property type="match status" value="1"/>
</dbReference>
<proteinExistence type="inferred from homology"/>
<dbReference type="PROSITE" id="PS50030">
    <property type="entry name" value="UBA"/>
    <property type="match status" value="2"/>
</dbReference>
<dbReference type="GO" id="GO:0006289">
    <property type="term" value="P:nucleotide-excision repair"/>
    <property type="evidence" value="ECO:0007669"/>
    <property type="project" value="InterPro"/>
</dbReference>
<keyword evidence="9" id="KW-0227">DNA damage</keyword>
<dbReference type="GO" id="GO:0005634">
    <property type="term" value="C:nucleus"/>
    <property type="evidence" value="ECO:0007669"/>
    <property type="project" value="UniProtKB-SubCell"/>
</dbReference>
<evidence type="ECO:0000256" key="13">
    <source>
        <dbReference type="ARBA" id="ARBA00024981"/>
    </source>
</evidence>
<dbReference type="SUPFAM" id="SSF46934">
    <property type="entry name" value="UBA-like"/>
    <property type="match status" value="2"/>
</dbReference>
<gene>
    <name evidence="21" type="ORF">M514_03505</name>
</gene>
<keyword evidence="6 14" id="KW-0479">Metal-binding</keyword>
<dbReference type="SUPFAM" id="SSF54236">
    <property type="entry name" value="Ubiquitin-like"/>
    <property type="match status" value="1"/>
</dbReference>
<dbReference type="InterPro" id="IPR036353">
    <property type="entry name" value="XPC-bd_sf"/>
</dbReference>
<name>A0A085NDL1_9BILA</name>
<dbReference type="Gene3D" id="1.10.10.460">
    <property type="entry name" value="Ribonuclease hii. Domain 2"/>
    <property type="match status" value="1"/>
</dbReference>
<dbReference type="InterPro" id="IPR012337">
    <property type="entry name" value="RNaseH-like_sf"/>
</dbReference>
<feature type="compositionally biased region" description="Low complexity" evidence="16">
    <location>
        <begin position="705"/>
        <end position="722"/>
    </location>
</feature>
<dbReference type="FunFam" id="1.10.8.10:FF:000002">
    <property type="entry name" value="UV excision repair protein RAD23 homolog"/>
    <property type="match status" value="1"/>
</dbReference>
<dbReference type="Gene3D" id="3.30.420.10">
    <property type="entry name" value="Ribonuclease H-like superfamily/Ribonuclease H"/>
    <property type="match status" value="1"/>
</dbReference>
<evidence type="ECO:0000259" key="18">
    <source>
        <dbReference type="PROSITE" id="PS50030"/>
    </source>
</evidence>
<dbReference type="InterPro" id="IPR015940">
    <property type="entry name" value="UBA"/>
</dbReference>
<dbReference type="CDD" id="cd01805">
    <property type="entry name" value="Ubl_Rad23"/>
    <property type="match status" value="1"/>
</dbReference>
<feature type="compositionally biased region" description="Basic and acidic residues" evidence="16">
    <location>
        <begin position="131"/>
        <end position="146"/>
    </location>
</feature>
<feature type="domain" description="UBA" evidence="18">
    <location>
        <begin position="726"/>
        <end position="769"/>
    </location>
</feature>
<dbReference type="InterPro" id="IPR015360">
    <property type="entry name" value="XPC-bd"/>
</dbReference>
<dbReference type="FunFam" id="3.10.20.90:FF:000254">
    <property type="entry name" value="UV excision repair protein Rad23"/>
    <property type="match status" value="1"/>
</dbReference>
<dbReference type="CDD" id="cd07181">
    <property type="entry name" value="RNase_HII_eukaryota_like"/>
    <property type="match status" value="1"/>
</dbReference>
<feature type="region of interest" description="Disordered" evidence="16">
    <location>
        <begin position="674"/>
        <end position="723"/>
    </location>
</feature>
<dbReference type="GO" id="GO:0004523">
    <property type="term" value="F:RNA-DNA hybrid ribonuclease activity"/>
    <property type="evidence" value="ECO:0007669"/>
    <property type="project" value="UniProtKB-UniRule"/>
</dbReference>
<feature type="binding site" evidence="14">
    <location>
        <position position="945"/>
    </location>
    <ligand>
        <name>a divalent metal cation</name>
        <dbReference type="ChEBI" id="CHEBI:60240"/>
    </ligand>
</feature>
<dbReference type="SMART" id="SM00165">
    <property type="entry name" value="UBA"/>
    <property type="match status" value="2"/>
</dbReference>
<dbReference type="Pfam" id="PF01351">
    <property type="entry name" value="RNase_HII"/>
    <property type="match status" value="1"/>
</dbReference>
<feature type="region of interest" description="Disordered" evidence="16">
    <location>
        <begin position="768"/>
        <end position="798"/>
    </location>
</feature>
<accession>A0A085NDL1</accession>
<dbReference type="InterPro" id="IPR001352">
    <property type="entry name" value="RNase_HII/HIII"/>
</dbReference>
<feature type="transmembrane region" description="Helical" evidence="17">
    <location>
        <begin position="76"/>
        <end position="95"/>
    </location>
</feature>
<dbReference type="InterPro" id="IPR024567">
    <property type="entry name" value="RNase_HII/HIII_dom"/>
</dbReference>
<dbReference type="FunFam" id="3.30.420.10:FF:000016">
    <property type="entry name" value="Ribonuclease"/>
    <property type="match status" value="1"/>
</dbReference>
<feature type="binding site" evidence="14">
    <location>
        <position position="946"/>
    </location>
    <ligand>
        <name>a divalent metal cation</name>
        <dbReference type="ChEBI" id="CHEBI:60240"/>
    </ligand>
</feature>
<dbReference type="PROSITE" id="PS51975">
    <property type="entry name" value="RNASE_H_2"/>
    <property type="match status" value="1"/>
</dbReference>
<evidence type="ECO:0000256" key="2">
    <source>
        <dbReference type="ARBA" id="ARBA00001946"/>
    </source>
</evidence>
<dbReference type="GO" id="GO:0043137">
    <property type="term" value="P:DNA replication, removal of RNA primer"/>
    <property type="evidence" value="ECO:0007669"/>
    <property type="project" value="TreeGrafter"/>
</dbReference>
<dbReference type="Gene3D" id="1.10.10.540">
    <property type="entry name" value="XPC-binding domain"/>
    <property type="match status" value="1"/>
</dbReference>
<keyword evidence="17" id="KW-1133">Transmembrane helix</keyword>
<dbReference type="FunFam" id="1.10.8.10:FF:000003">
    <property type="entry name" value="UV excision repair protein RAD23 homolog"/>
    <property type="match status" value="1"/>
</dbReference>
<protein>
    <recommendedName>
        <fullName evidence="15">Ribonuclease</fullName>
        <ecNumber evidence="15">3.1.26.4</ecNumber>
    </recommendedName>
</protein>
<keyword evidence="12" id="KW-0539">Nucleus</keyword>
<dbReference type="InterPro" id="IPR004649">
    <property type="entry name" value="RNase_H2_suA"/>
</dbReference>
<dbReference type="GO" id="GO:0046872">
    <property type="term" value="F:metal ion binding"/>
    <property type="evidence" value="ECO:0007669"/>
    <property type="project" value="UniProtKB-KW"/>
</dbReference>
<evidence type="ECO:0000256" key="14">
    <source>
        <dbReference type="PROSITE-ProRule" id="PRU01319"/>
    </source>
</evidence>
<evidence type="ECO:0000256" key="5">
    <source>
        <dbReference type="ARBA" id="ARBA00022722"/>
    </source>
</evidence>
<comment type="function">
    <text evidence="13">Catalytic subunit of RNase HII, an endonuclease that specifically degrades the RNA of RNA:DNA hybrids. Participates in DNA replication, possibly by mediating the removal of lagging-strand Okazaki fragment RNA primers during DNA replication. Mediates the excision of single ribonucleotides from DNA:RNA duplexes.</text>
</comment>
<evidence type="ECO:0000256" key="17">
    <source>
        <dbReference type="SAM" id="Phobius"/>
    </source>
</evidence>
<dbReference type="InterPro" id="IPR023160">
    <property type="entry name" value="RNase_HII_hlx-loop-hlx_cap_dom"/>
</dbReference>
<dbReference type="GO" id="GO:0003684">
    <property type="term" value="F:damaged DNA binding"/>
    <property type="evidence" value="ECO:0007669"/>
    <property type="project" value="InterPro"/>
</dbReference>
<comment type="cofactor">
    <cofactor evidence="2">
        <name>Mg(2+)</name>
        <dbReference type="ChEBI" id="CHEBI:18420"/>
    </cofactor>
</comment>